<evidence type="ECO:0000313" key="3">
    <source>
        <dbReference type="Proteomes" id="UP000271624"/>
    </source>
</evidence>
<dbReference type="RefSeq" id="WP_158632928.1">
    <property type="nucleotide sequence ID" value="NZ_RSCL01000019.1"/>
</dbReference>
<accession>A0A3S1C7D9</accession>
<dbReference type="Proteomes" id="UP000271624">
    <property type="component" value="Unassembled WGS sequence"/>
</dbReference>
<dbReference type="EMBL" id="RSCL01000019">
    <property type="protein sequence ID" value="RUT01635.1"/>
    <property type="molecule type" value="Genomic_DNA"/>
</dbReference>
<dbReference type="SUPFAM" id="SSF75304">
    <property type="entry name" value="Amidase signature (AS) enzymes"/>
    <property type="match status" value="1"/>
</dbReference>
<gene>
    <name evidence="2" type="ORF">DSM106972_067320</name>
</gene>
<feature type="domain" description="Amidase" evidence="1">
    <location>
        <begin position="1"/>
        <end position="224"/>
    </location>
</feature>
<dbReference type="AlphaFoldDB" id="A0A3S1C7D9"/>
<keyword evidence="3" id="KW-1185">Reference proteome</keyword>
<sequence>MARSVSDLKLGLSLIEGTDNYDWQVPPAPQEIVLQSELSLYRIAWTDTFGAVSVTAETRSLLQQFVSKLQEAGCHIEYCQPPNFDFEQAIETFGEIAGAESLVASEVIEQLGYRMMTPLVLLSNPGALLRGFLKNTGLSLKKYAQALERRDRFIATMQSFLTQWDAWICPVTPGAAFTHRSVGNGFGASLPVDDKNLPYWTWGTTYTAVTSLTTNPIVTIPIGKPPSVCL</sequence>
<dbReference type="Gene3D" id="3.90.1300.10">
    <property type="entry name" value="Amidase signature (AS) domain"/>
    <property type="match status" value="1"/>
</dbReference>
<reference evidence="2" key="1">
    <citation type="submission" date="2018-12" db="EMBL/GenBank/DDBJ databases">
        <authorList>
            <person name="Will S."/>
            <person name="Neumann-Schaal M."/>
            <person name="Henke P."/>
        </authorList>
    </citation>
    <scope>NUCLEOTIDE SEQUENCE</scope>
    <source>
        <strain evidence="2">PCC 7102</strain>
    </source>
</reference>
<reference evidence="2" key="2">
    <citation type="journal article" date="2019" name="Genome Biol. Evol.">
        <title>Day and night: Metabolic profiles and evolutionary relationships of six axenic non-marine cyanobacteria.</title>
        <authorList>
            <person name="Will S.E."/>
            <person name="Henke P."/>
            <person name="Boedeker C."/>
            <person name="Huang S."/>
            <person name="Brinkmann H."/>
            <person name="Rohde M."/>
            <person name="Jarek M."/>
            <person name="Friedl T."/>
            <person name="Seufert S."/>
            <person name="Schumacher M."/>
            <person name="Overmann J."/>
            <person name="Neumann-Schaal M."/>
            <person name="Petersen J."/>
        </authorList>
    </citation>
    <scope>NUCLEOTIDE SEQUENCE [LARGE SCALE GENOMIC DNA]</scope>
    <source>
        <strain evidence="2">PCC 7102</strain>
    </source>
</reference>
<name>A0A3S1C7D9_9CYAN</name>
<evidence type="ECO:0000313" key="2">
    <source>
        <dbReference type="EMBL" id="RUT01635.1"/>
    </source>
</evidence>
<dbReference type="OrthoDB" id="9811471at2"/>
<organism evidence="2 3">
    <name type="scientific">Dulcicalothrix desertica PCC 7102</name>
    <dbReference type="NCBI Taxonomy" id="232991"/>
    <lineage>
        <taxon>Bacteria</taxon>
        <taxon>Bacillati</taxon>
        <taxon>Cyanobacteriota</taxon>
        <taxon>Cyanophyceae</taxon>
        <taxon>Nostocales</taxon>
        <taxon>Calotrichaceae</taxon>
        <taxon>Dulcicalothrix</taxon>
    </lineage>
</organism>
<dbReference type="InterPro" id="IPR023631">
    <property type="entry name" value="Amidase_dom"/>
</dbReference>
<proteinExistence type="predicted"/>
<dbReference type="Pfam" id="PF01425">
    <property type="entry name" value="Amidase"/>
    <property type="match status" value="1"/>
</dbReference>
<comment type="caution">
    <text evidence="2">The sequence shown here is derived from an EMBL/GenBank/DDBJ whole genome shotgun (WGS) entry which is preliminary data.</text>
</comment>
<dbReference type="InterPro" id="IPR036928">
    <property type="entry name" value="AS_sf"/>
</dbReference>
<evidence type="ECO:0000259" key="1">
    <source>
        <dbReference type="Pfam" id="PF01425"/>
    </source>
</evidence>
<protein>
    <recommendedName>
        <fullName evidence="1">Amidase domain-containing protein</fullName>
    </recommendedName>
</protein>